<sequence length="546" mass="61487">MIPRRFFALAVFCGVALISLFLFSRRSEVTLSVPVPIPDSWADTLEQTWEQAWQSSGYNKQDDAHDDNQKWESPPKKPGFIQGEPGGKEAGSNTKPLAVGTATPHGTGSYLKPTPFPPPDPPLPDVVNVAIVESGGTNEETTAALINAFGTQNYTQLSLYMLQQRYGIGEIINNFNLSHPILVNKSSEDFEAAVRADDVSPHIIVSATCEADLLALNEPLTKLLERKDTYLFCVIHQPERWVEQNLIEKLQPWINAQLVDLVALSHHTARYLRTDVINAWDFNATVTVRHLAPLFPMQLPNDELARAMSSTLGADTFQYPIAMHGDFDATRHNYSEVFDKIVELKDRVKKGVKIETKEETKIEKREISLHILGERAPPDVPKKVKPLLSVDHALPLQEQYEILSKSYILLPAFSFGSESDYLSKLASWCIPAALIAGVPFAADDNILDAYGYVSREAVWYRLESEDEMKIAERVLMWSEEEHRRKKASVRKHTQLIIQRQLGVVDEWIRMGIRRAERAGWRMKADNGEGHVADAPGPEDGINDMWW</sequence>
<dbReference type="VEuPathDB" id="FungiDB:PV09_00111"/>
<evidence type="ECO:0000313" key="2">
    <source>
        <dbReference type="EMBL" id="KIW09180.1"/>
    </source>
</evidence>
<gene>
    <name evidence="2" type="ORF">PV09_00111</name>
</gene>
<dbReference type="OrthoDB" id="549336at2759"/>
<proteinExistence type="predicted"/>
<feature type="region of interest" description="Disordered" evidence="1">
    <location>
        <begin position="56"/>
        <end position="121"/>
    </location>
</feature>
<dbReference type="GeneID" id="27308084"/>
<name>A0A0D2ARN2_9PEZI</name>
<organism evidence="2 3">
    <name type="scientific">Verruconis gallopava</name>
    <dbReference type="NCBI Taxonomy" id="253628"/>
    <lineage>
        <taxon>Eukaryota</taxon>
        <taxon>Fungi</taxon>
        <taxon>Dikarya</taxon>
        <taxon>Ascomycota</taxon>
        <taxon>Pezizomycotina</taxon>
        <taxon>Dothideomycetes</taxon>
        <taxon>Pleosporomycetidae</taxon>
        <taxon>Venturiales</taxon>
        <taxon>Sympoventuriaceae</taxon>
        <taxon>Verruconis</taxon>
    </lineage>
</organism>
<evidence type="ECO:0008006" key="4">
    <source>
        <dbReference type="Google" id="ProtNLM"/>
    </source>
</evidence>
<dbReference type="AlphaFoldDB" id="A0A0D2ARN2"/>
<dbReference type="HOGENOM" id="CLU_498941_0_0_1"/>
<dbReference type="EMBL" id="KN847529">
    <property type="protein sequence ID" value="KIW09180.1"/>
    <property type="molecule type" value="Genomic_DNA"/>
</dbReference>
<protein>
    <recommendedName>
        <fullName evidence="4">Glycosyl transferase family 1 domain-containing protein</fullName>
    </recommendedName>
</protein>
<dbReference type="RefSeq" id="XP_016219049.1">
    <property type="nucleotide sequence ID" value="XM_016352792.1"/>
</dbReference>
<dbReference type="InParanoid" id="A0A0D2ARN2"/>
<evidence type="ECO:0000256" key="1">
    <source>
        <dbReference type="SAM" id="MobiDB-lite"/>
    </source>
</evidence>
<dbReference type="Proteomes" id="UP000053259">
    <property type="component" value="Unassembled WGS sequence"/>
</dbReference>
<accession>A0A0D2ARN2</accession>
<keyword evidence="3" id="KW-1185">Reference proteome</keyword>
<evidence type="ECO:0000313" key="3">
    <source>
        <dbReference type="Proteomes" id="UP000053259"/>
    </source>
</evidence>
<reference evidence="2 3" key="1">
    <citation type="submission" date="2015-01" db="EMBL/GenBank/DDBJ databases">
        <title>The Genome Sequence of Ochroconis gallopava CBS43764.</title>
        <authorList>
            <consortium name="The Broad Institute Genomics Platform"/>
            <person name="Cuomo C."/>
            <person name="de Hoog S."/>
            <person name="Gorbushina A."/>
            <person name="Stielow B."/>
            <person name="Teixiera M."/>
            <person name="Abouelleil A."/>
            <person name="Chapman S.B."/>
            <person name="Priest M."/>
            <person name="Young S.K."/>
            <person name="Wortman J."/>
            <person name="Nusbaum C."/>
            <person name="Birren B."/>
        </authorList>
    </citation>
    <scope>NUCLEOTIDE SEQUENCE [LARGE SCALE GENOMIC DNA]</scope>
    <source>
        <strain evidence="2 3">CBS 43764</strain>
    </source>
</reference>
<feature type="compositionally biased region" description="Basic and acidic residues" evidence="1">
    <location>
        <begin position="60"/>
        <end position="75"/>
    </location>
</feature>